<evidence type="ECO:0000313" key="1">
    <source>
        <dbReference type="EMBL" id="KAK6529038.1"/>
    </source>
</evidence>
<dbReference type="EMBL" id="JAVHJO010000014">
    <property type="protein sequence ID" value="KAK6529038.1"/>
    <property type="molecule type" value="Genomic_DNA"/>
</dbReference>
<sequence>MSTCSENAVALPAENDTPAVSAAAALEAKTELVTPVKATNMSLQYTIDFRNNHGGAANYILFYGPPTNDDPADPQVLTYVWISEFIPNQGNLRVIFTTDEYGWCGEVNTTVSNGTVIRAIVSNSKEVTLGTASEPGSTLNMVIQDSVPLLEDGNKPLGQNGSFAVETGTDFTLPNETYMIGTGYRNIDQDQVIPTAAWFANNNITTQITPSQKIYLASSKLPVGAQVNVDTIAQHAAVIDYSVWPSQGYKTAVIEQESNGAYNITYRST</sequence>
<protein>
    <submittedName>
        <fullName evidence="1">Uncharacterized protein</fullName>
    </submittedName>
</protein>
<accession>A0AAV9WYG1</accession>
<keyword evidence="2" id="KW-1185">Reference proteome</keyword>
<dbReference type="Proteomes" id="UP001365542">
    <property type="component" value="Unassembled WGS sequence"/>
</dbReference>
<reference evidence="1 2" key="1">
    <citation type="submission" date="2019-10" db="EMBL/GenBank/DDBJ databases">
        <authorList>
            <person name="Palmer J.M."/>
        </authorList>
    </citation>
    <scope>NUCLEOTIDE SEQUENCE [LARGE SCALE GENOMIC DNA]</scope>
    <source>
        <strain evidence="1 2">TWF694</strain>
    </source>
</reference>
<organism evidence="1 2">
    <name type="scientific">Orbilia ellipsospora</name>
    <dbReference type="NCBI Taxonomy" id="2528407"/>
    <lineage>
        <taxon>Eukaryota</taxon>
        <taxon>Fungi</taxon>
        <taxon>Dikarya</taxon>
        <taxon>Ascomycota</taxon>
        <taxon>Pezizomycotina</taxon>
        <taxon>Orbiliomycetes</taxon>
        <taxon>Orbiliales</taxon>
        <taxon>Orbiliaceae</taxon>
        <taxon>Orbilia</taxon>
    </lineage>
</organism>
<gene>
    <name evidence="1" type="ORF">TWF694_004258</name>
</gene>
<evidence type="ECO:0000313" key="2">
    <source>
        <dbReference type="Proteomes" id="UP001365542"/>
    </source>
</evidence>
<dbReference type="AlphaFoldDB" id="A0AAV9WYG1"/>
<comment type="caution">
    <text evidence="1">The sequence shown here is derived from an EMBL/GenBank/DDBJ whole genome shotgun (WGS) entry which is preliminary data.</text>
</comment>
<proteinExistence type="predicted"/>
<name>A0AAV9WYG1_9PEZI</name>